<dbReference type="Pfam" id="PF01479">
    <property type="entry name" value="S4"/>
    <property type="match status" value="1"/>
</dbReference>
<dbReference type="SUPFAM" id="SSF55174">
    <property type="entry name" value="Alpha-L RNA-binding motif"/>
    <property type="match status" value="1"/>
</dbReference>
<keyword evidence="4" id="KW-0694">RNA-binding</keyword>
<dbReference type="SMART" id="SM00363">
    <property type="entry name" value="S4"/>
    <property type="match status" value="1"/>
</dbReference>
<dbReference type="EMBL" id="JAGGLI010000003">
    <property type="protein sequence ID" value="MBP2026646.1"/>
    <property type="molecule type" value="Genomic_DNA"/>
</dbReference>
<dbReference type="SUPFAM" id="SSF55120">
    <property type="entry name" value="Pseudouridine synthase"/>
    <property type="match status" value="1"/>
</dbReference>
<dbReference type="Gene3D" id="3.10.290.10">
    <property type="entry name" value="RNA-binding S4 domain"/>
    <property type="match status" value="1"/>
</dbReference>
<sequence>MEEVKTFIVLEDDEDTRLDAFLAQEIQSRSRTYIQALIKDKKVTVNEKIEKASYKVSEEDIVEISIPEPKELNIEPENIDVEIVYEDSELAVIYKPRGMVVHPAPGNYTGTLVNALLYHMKGNLSSINGIIRPGIVHRIDKDTSGLLLIAKTDNAHRHLSHQLKNHSIKRVYFLICHNEVKEDEFTVDAPIGRNPKDRLKMAVVVSGKNAVTHFKVLSRGEGYTYLQATLETGRTHQIRVHMAYKGYPLLGDPLYGPKNPKIKIDGQLLHAGVIGFVHPFTNEFMEFSNEPPQVFKEALRKLSLD</sequence>
<accession>A0ABS4KHB2</accession>
<dbReference type="InterPro" id="IPR006145">
    <property type="entry name" value="PsdUridine_synth_RsuA/RluA"/>
</dbReference>
<dbReference type="NCBIfam" id="TIGR00005">
    <property type="entry name" value="rluA_subfam"/>
    <property type="match status" value="1"/>
</dbReference>
<organism evidence="7 8">
    <name type="scientific">Acetoanaerobium pronyense</name>
    <dbReference type="NCBI Taxonomy" id="1482736"/>
    <lineage>
        <taxon>Bacteria</taxon>
        <taxon>Bacillati</taxon>
        <taxon>Bacillota</taxon>
        <taxon>Clostridia</taxon>
        <taxon>Peptostreptococcales</taxon>
        <taxon>Filifactoraceae</taxon>
        <taxon>Acetoanaerobium</taxon>
    </lineage>
</organism>
<comment type="similarity">
    <text evidence="2 5">Belongs to the pseudouridine synthase RluA family.</text>
</comment>
<proteinExistence type="inferred from homology"/>
<dbReference type="PANTHER" id="PTHR21600:SF44">
    <property type="entry name" value="RIBOSOMAL LARGE SUBUNIT PSEUDOURIDINE SYNTHASE D"/>
    <property type="match status" value="1"/>
</dbReference>
<name>A0ABS4KHB2_9FIRM</name>
<evidence type="ECO:0000256" key="2">
    <source>
        <dbReference type="ARBA" id="ARBA00010876"/>
    </source>
</evidence>
<comment type="function">
    <text evidence="5">Responsible for synthesis of pseudouridine from uracil.</text>
</comment>
<evidence type="ECO:0000256" key="1">
    <source>
        <dbReference type="ARBA" id="ARBA00000073"/>
    </source>
</evidence>
<dbReference type="InterPro" id="IPR050188">
    <property type="entry name" value="RluA_PseudoU_synthase"/>
</dbReference>
<comment type="catalytic activity">
    <reaction evidence="1 5">
        <text>a uridine in RNA = a pseudouridine in RNA</text>
        <dbReference type="Rhea" id="RHEA:48348"/>
        <dbReference type="Rhea" id="RHEA-COMP:12068"/>
        <dbReference type="Rhea" id="RHEA-COMP:12069"/>
        <dbReference type="ChEBI" id="CHEBI:65314"/>
        <dbReference type="ChEBI" id="CHEBI:65315"/>
    </reaction>
</comment>
<dbReference type="InterPro" id="IPR002942">
    <property type="entry name" value="S4_RNA-bd"/>
</dbReference>
<dbReference type="PANTHER" id="PTHR21600">
    <property type="entry name" value="MITOCHONDRIAL RNA PSEUDOURIDINE SYNTHASE"/>
    <property type="match status" value="1"/>
</dbReference>
<evidence type="ECO:0000313" key="8">
    <source>
        <dbReference type="Proteomes" id="UP001314903"/>
    </source>
</evidence>
<dbReference type="Gene3D" id="3.30.2350.10">
    <property type="entry name" value="Pseudouridine synthase"/>
    <property type="match status" value="1"/>
</dbReference>
<dbReference type="CDD" id="cd00165">
    <property type="entry name" value="S4"/>
    <property type="match status" value="1"/>
</dbReference>
<evidence type="ECO:0000259" key="6">
    <source>
        <dbReference type="SMART" id="SM00363"/>
    </source>
</evidence>
<evidence type="ECO:0000256" key="5">
    <source>
        <dbReference type="RuleBase" id="RU362028"/>
    </source>
</evidence>
<dbReference type="EC" id="5.4.99.-" evidence="5"/>
<dbReference type="CDD" id="cd02869">
    <property type="entry name" value="PseudoU_synth_RluA_like"/>
    <property type="match status" value="1"/>
</dbReference>
<protein>
    <recommendedName>
        <fullName evidence="5">Pseudouridine synthase</fullName>
        <ecNumber evidence="5">5.4.99.-</ecNumber>
    </recommendedName>
</protein>
<gene>
    <name evidence="7" type="ORF">J2Z35_000435</name>
</gene>
<keyword evidence="3 5" id="KW-0413">Isomerase</keyword>
<reference evidence="7 8" key="1">
    <citation type="submission" date="2021-03" db="EMBL/GenBank/DDBJ databases">
        <title>Genomic Encyclopedia of Type Strains, Phase IV (KMG-IV): sequencing the most valuable type-strain genomes for metagenomic binning, comparative biology and taxonomic classification.</title>
        <authorList>
            <person name="Goeker M."/>
        </authorList>
    </citation>
    <scope>NUCLEOTIDE SEQUENCE [LARGE SCALE GENOMIC DNA]</scope>
    <source>
        <strain evidence="7 8">DSM 27512</strain>
    </source>
</reference>
<dbReference type="RefSeq" id="WP_209658900.1">
    <property type="nucleotide sequence ID" value="NZ_JAGGLI010000003.1"/>
</dbReference>
<dbReference type="InterPro" id="IPR036986">
    <property type="entry name" value="S4_RNA-bd_sf"/>
</dbReference>
<evidence type="ECO:0000256" key="3">
    <source>
        <dbReference type="ARBA" id="ARBA00023235"/>
    </source>
</evidence>
<evidence type="ECO:0000313" key="7">
    <source>
        <dbReference type="EMBL" id="MBP2026646.1"/>
    </source>
</evidence>
<dbReference type="PROSITE" id="PS50889">
    <property type="entry name" value="S4"/>
    <property type="match status" value="1"/>
</dbReference>
<dbReference type="Proteomes" id="UP001314903">
    <property type="component" value="Unassembled WGS sequence"/>
</dbReference>
<dbReference type="PROSITE" id="PS01129">
    <property type="entry name" value="PSI_RLU"/>
    <property type="match status" value="1"/>
</dbReference>
<comment type="caution">
    <text evidence="7">The sequence shown here is derived from an EMBL/GenBank/DDBJ whole genome shotgun (WGS) entry which is preliminary data.</text>
</comment>
<dbReference type="InterPro" id="IPR020103">
    <property type="entry name" value="PsdUridine_synth_cat_dom_sf"/>
</dbReference>
<keyword evidence="8" id="KW-1185">Reference proteome</keyword>
<dbReference type="GO" id="GO:0160140">
    <property type="term" value="F:23S rRNA pseudouridine(1911/1915/1917) synthase activity"/>
    <property type="evidence" value="ECO:0007669"/>
    <property type="project" value="UniProtKB-EC"/>
</dbReference>
<feature type="domain" description="RNA-binding S4" evidence="6">
    <location>
        <begin position="16"/>
        <end position="80"/>
    </location>
</feature>
<evidence type="ECO:0000256" key="4">
    <source>
        <dbReference type="PROSITE-ProRule" id="PRU00182"/>
    </source>
</evidence>
<dbReference type="Pfam" id="PF00849">
    <property type="entry name" value="PseudoU_synth_2"/>
    <property type="match status" value="1"/>
</dbReference>
<dbReference type="InterPro" id="IPR006225">
    <property type="entry name" value="PsdUridine_synth_RluC/D"/>
</dbReference>
<dbReference type="InterPro" id="IPR006224">
    <property type="entry name" value="PsdUridine_synth_RluA-like_CS"/>
</dbReference>